<dbReference type="PANTHER" id="PTHR10947">
    <property type="entry name" value="PHENYLALANYL-TRNA SYNTHETASE BETA CHAIN AND LEUCINE-RICH REPEAT-CONTAINING PROTEIN 47"/>
    <property type="match status" value="1"/>
</dbReference>
<keyword evidence="8" id="KW-0820">tRNA-binding</keyword>
<accession>A0A381TTA5</accession>
<dbReference type="SUPFAM" id="SSF50249">
    <property type="entry name" value="Nucleic acid-binding proteins"/>
    <property type="match status" value="1"/>
</dbReference>
<dbReference type="Gene3D" id="3.30.70.380">
    <property type="entry name" value="Ferrodoxin-fold anticodon-binding domain"/>
    <property type="match status" value="1"/>
</dbReference>
<dbReference type="GO" id="GO:0004826">
    <property type="term" value="F:phenylalanine-tRNA ligase activity"/>
    <property type="evidence" value="ECO:0007669"/>
    <property type="project" value="UniProtKB-EC"/>
</dbReference>
<keyword evidence="10" id="KW-0479">Metal-binding</keyword>
<dbReference type="EC" id="6.1.1.20" evidence="5"/>
<evidence type="ECO:0000256" key="17">
    <source>
        <dbReference type="ARBA" id="ARBA00033189"/>
    </source>
</evidence>
<comment type="cofactor">
    <cofactor evidence="1">
        <name>Mg(2+)</name>
        <dbReference type="ChEBI" id="CHEBI:18420"/>
    </cofactor>
</comment>
<gene>
    <name evidence="22" type="ORF">METZ01_LOCUS72126</name>
</gene>
<evidence type="ECO:0000256" key="10">
    <source>
        <dbReference type="ARBA" id="ARBA00022723"/>
    </source>
</evidence>
<reference evidence="22" key="1">
    <citation type="submission" date="2018-05" db="EMBL/GenBank/DDBJ databases">
        <authorList>
            <person name="Lanie J.A."/>
            <person name="Ng W.-L."/>
            <person name="Kazmierczak K.M."/>
            <person name="Andrzejewski T.M."/>
            <person name="Davidsen T.M."/>
            <person name="Wayne K.J."/>
            <person name="Tettelin H."/>
            <person name="Glass J.I."/>
            <person name="Rusch D."/>
            <person name="Podicherti R."/>
            <person name="Tsui H.-C.T."/>
            <person name="Winkler M.E."/>
        </authorList>
    </citation>
    <scope>NUCLEOTIDE SEQUENCE</scope>
</reference>
<evidence type="ECO:0000256" key="11">
    <source>
        <dbReference type="ARBA" id="ARBA00022741"/>
    </source>
</evidence>
<keyword evidence="7" id="KW-0963">Cytoplasm</keyword>
<dbReference type="InterPro" id="IPR012340">
    <property type="entry name" value="NA-bd_OB-fold"/>
</dbReference>
<dbReference type="PROSITE" id="PS51447">
    <property type="entry name" value="FDX_ACB"/>
    <property type="match status" value="1"/>
</dbReference>
<dbReference type="GO" id="GO:0009328">
    <property type="term" value="C:phenylalanine-tRNA ligase complex"/>
    <property type="evidence" value="ECO:0007669"/>
    <property type="project" value="TreeGrafter"/>
</dbReference>
<comment type="catalytic activity">
    <reaction evidence="18">
        <text>tRNA(Phe) + L-phenylalanine + ATP = L-phenylalanyl-tRNA(Phe) + AMP + diphosphate + H(+)</text>
        <dbReference type="Rhea" id="RHEA:19413"/>
        <dbReference type="Rhea" id="RHEA-COMP:9668"/>
        <dbReference type="Rhea" id="RHEA-COMP:9699"/>
        <dbReference type="ChEBI" id="CHEBI:15378"/>
        <dbReference type="ChEBI" id="CHEBI:30616"/>
        <dbReference type="ChEBI" id="CHEBI:33019"/>
        <dbReference type="ChEBI" id="CHEBI:58095"/>
        <dbReference type="ChEBI" id="CHEBI:78442"/>
        <dbReference type="ChEBI" id="CHEBI:78531"/>
        <dbReference type="ChEBI" id="CHEBI:456215"/>
        <dbReference type="EC" id="6.1.1.20"/>
    </reaction>
</comment>
<dbReference type="PANTHER" id="PTHR10947:SF0">
    <property type="entry name" value="PHENYLALANINE--TRNA LIGASE BETA SUBUNIT"/>
    <property type="match status" value="1"/>
</dbReference>
<evidence type="ECO:0000256" key="8">
    <source>
        <dbReference type="ARBA" id="ARBA00022555"/>
    </source>
</evidence>
<dbReference type="Gene3D" id="2.40.50.140">
    <property type="entry name" value="Nucleic acid-binding proteins"/>
    <property type="match status" value="1"/>
</dbReference>
<keyword evidence="13" id="KW-0460">Magnesium</keyword>
<dbReference type="EMBL" id="UINC01005129">
    <property type="protein sequence ID" value="SVA19272.1"/>
    <property type="molecule type" value="Genomic_DNA"/>
</dbReference>
<evidence type="ECO:0000256" key="13">
    <source>
        <dbReference type="ARBA" id="ARBA00022842"/>
    </source>
</evidence>
<evidence type="ECO:0000256" key="2">
    <source>
        <dbReference type="ARBA" id="ARBA00004496"/>
    </source>
</evidence>
<feature type="domain" description="FDX-ACB" evidence="20">
    <location>
        <begin position="706"/>
        <end position="799"/>
    </location>
</feature>
<dbReference type="InterPro" id="IPR002547">
    <property type="entry name" value="tRNA-bd_dom"/>
</dbReference>
<dbReference type="Gene3D" id="3.30.930.10">
    <property type="entry name" value="Bira Bifunctional Protein, Domain 2"/>
    <property type="match status" value="1"/>
</dbReference>
<dbReference type="PROSITE" id="PS51483">
    <property type="entry name" value="B5"/>
    <property type="match status" value="1"/>
</dbReference>
<dbReference type="CDD" id="cd02796">
    <property type="entry name" value="tRNA_bind_bactPheRS"/>
    <property type="match status" value="1"/>
</dbReference>
<dbReference type="GO" id="GO:0000287">
    <property type="term" value="F:magnesium ion binding"/>
    <property type="evidence" value="ECO:0007669"/>
    <property type="project" value="InterPro"/>
</dbReference>
<keyword evidence="15" id="KW-0648">Protein biosynthesis</keyword>
<dbReference type="Pfam" id="PF01588">
    <property type="entry name" value="tRNA_bind"/>
    <property type="match status" value="1"/>
</dbReference>
<evidence type="ECO:0000256" key="1">
    <source>
        <dbReference type="ARBA" id="ARBA00001946"/>
    </source>
</evidence>
<keyword evidence="16" id="KW-0030">Aminoacyl-tRNA synthetase</keyword>
<evidence type="ECO:0000259" key="20">
    <source>
        <dbReference type="PROSITE" id="PS51447"/>
    </source>
</evidence>
<evidence type="ECO:0000256" key="15">
    <source>
        <dbReference type="ARBA" id="ARBA00022917"/>
    </source>
</evidence>
<dbReference type="InterPro" id="IPR005147">
    <property type="entry name" value="tRNA_synthase_B5-dom"/>
</dbReference>
<dbReference type="Pfam" id="PF03484">
    <property type="entry name" value="B5"/>
    <property type="match status" value="1"/>
</dbReference>
<evidence type="ECO:0000256" key="16">
    <source>
        <dbReference type="ARBA" id="ARBA00023146"/>
    </source>
</evidence>
<dbReference type="SMART" id="SM00896">
    <property type="entry name" value="FDX-ACB"/>
    <property type="match status" value="1"/>
</dbReference>
<dbReference type="Pfam" id="PF03483">
    <property type="entry name" value="B3_4"/>
    <property type="match status" value="1"/>
</dbReference>
<evidence type="ECO:0000256" key="18">
    <source>
        <dbReference type="ARBA" id="ARBA00049255"/>
    </source>
</evidence>
<keyword evidence="12" id="KW-0067">ATP-binding</keyword>
<dbReference type="InterPro" id="IPR005121">
    <property type="entry name" value="Fdx_antiC-bd"/>
</dbReference>
<proteinExistence type="inferred from homology"/>
<dbReference type="GO" id="GO:0000049">
    <property type="term" value="F:tRNA binding"/>
    <property type="evidence" value="ECO:0007669"/>
    <property type="project" value="UniProtKB-KW"/>
</dbReference>
<evidence type="ECO:0000256" key="9">
    <source>
        <dbReference type="ARBA" id="ARBA00022598"/>
    </source>
</evidence>
<dbReference type="InterPro" id="IPR041616">
    <property type="entry name" value="PheRS_beta_core"/>
</dbReference>
<dbReference type="Gene3D" id="3.50.40.10">
    <property type="entry name" value="Phenylalanyl-trna Synthetase, Chain B, domain 3"/>
    <property type="match status" value="1"/>
</dbReference>
<dbReference type="InterPro" id="IPR009061">
    <property type="entry name" value="DNA-bd_dom_put_sf"/>
</dbReference>
<dbReference type="AlphaFoldDB" id="A0A381TTA5"/>
<dbReference type="NCBIfam" id="NF045760">
    <property type="entry name" value="YtpR"/>
    <property type="match status" value="1"/>
</dbReference>
<dbReference type="NCBIfam" id="TIGR00472">
    <property type="entry name" value="pheT_bact"/>
    <property type="match status" value="1"/>
</dbReference>
<evidence type="ECO:0000256" key="4">
    <source>
        <dbReference type="ARBA" id="ARBA00011209"/>
    </source>
</evidence>
<keyword evidence="14" id="KW-0694">RNA-binding</keyword>
<evidence type="ECO:0000256" key="7">
    <source>
        <dbReference type="ARBA" id="ARBA00022490"/>
    </source>
</evidence>
<dbReference type="InterPro" id="IPR045864">
    <property type="entry name" value="aa-tRNA-synth_II/BPL/LPL"/>
</dbReference>
<sequence>MKFTLSWLKDHLDTTADIKTIVNTLTNIGLEVEFVEDKSEKFKYFTVAKVVSATKHPNADRLKVCEVQTNKGNFQVVCGASNAQTGMLGIFAPVDTFIPGTKMHLKKSEIRGVESCGMLLSERELGISDEHEVIIELSNVHKIGDPVAKIFGFDDPVIEINITPNRSDCLSVRGIARDLAAAGLGSLIELKVNKIKGGFVSDVKWLRKFNQKDEYLCPGVAGRFFKNVNNTSSPEWLKSRLTAIGLRPISALVDITNYITHDLGRPLHVYDADKLSGNLTMRKAFTGEKCKTLDEKEYLLSEDMVVISDDKNLHGIGGVMGGLESGCSLETRSVFIEVALFDPISVTKTGRKLNLQSDARYRFERGVDPTSIEWGVDMATQMITQICGGEVSTIEADKSSIQKNKIINFDTNSTKTLGGISIDTKDQTTILNNLGFLVKSKKNTVIEITVPTFRPDIDGPADIVEEILRIYGFDKIIPISLSKDINNNKETLSANLKSFYKSKRLIANRGYLETVSWSFIDSKEANYINNNVSIDIKNPISTDLSSMRPSAFPNLLSSINPNVARLYTNGKLFEVGPNFNGLEEIDQQMVATGIQYGSSSSYSWLNEARATDVYDVKSDVYYVLEQLNVPIEGLIYKTLRNNVFHPGKSAQLILGKSIIANFGELNPLLLKRFDIKAVVCGFEIFIDKLEQFQIKKTSTKKAYDNNPYQVVERDFAFLFPKNIKAIDLINNIKKIDKQIIKKVIIFDVFEGKKLPENKKSIALKVILQPLEKTFTDSEIEKISTNIIDLISKSFEGELRH</sequence>
<evidence type="ECO:0000256" key="12">
    <source>
        <dbReference type="ARBA" id="ARBA00022840"/>
    </source>
</evidence>
<comment type="subcellular location">
    <subcellularLocation>
        <location evidence="2">Cytoplasm</location>
    </subcellularLocation>
</comment>
<evidence type="ECO:0000259" key="19">
    <source>
        <dbReference type="PROSITE" id="PS50886"/>
    </source>
</evidence>
<dbReference type="InterPro" id="IPR005146">
    <property type="entry name" value="B3/B4_tRNA-bd"/>
</dbReference>
<dbReference type="Pfam" id="PF17759">
    <property type="entry name" value="tRNA_synthFbeta"/>
    <property type="match status" value="1"/>
</dbReference>
<evidence type="ECO:0000313" key="22">
    <source>
        <dbReference type="EMBL" id="SVA19272.1"/>
    </source>
</evidence>
<comment type="subunit">
    <text evidence="4">Tetramer of two alpha and two beta subunits.</text>
</comment>
<dbReference type="SMART" id="SM00873">
    <property type="entry name" value="B3_4"/>
    <property type="match status" value="1"/>
</dbReference>
<feature type="domain" description="B5" evidence="21">
    <location>
        <begin position="402"/>
        <end position="478"/>
    </location>
</feature>
<evidence type="ECO:0000256" key="14">
    <source>
        <dbReference type="ARBA" id="ARBA00022884"/>
    </source>
</evidence>
<dbReference type="GO" id="GO:0006432">
    <property type="term" value="P:phenylalanyl-tRNA aminoacylation"/>
    <property type="evidence" value="ECO:0007669"/>
    <property type="project" value="InterPro"/>
</dbReference>
<dbReference type="HAMAP" id="MF_00283">
    <property type="entry name" value="Phe_tRNA_synth_beta1"/>
    <property type="match status" value="1"/>
</dbReference>
<dbReference type="InterPro" id="IPR045060">
    <property type="entry name" value="Phe-tRNA-ligase_IIc_bsu"/>
</dbReference>
<dbReference type="SUPFAM" id="SSF54991">
    <property type="entry name" value="Anticodon-binding domain of PheRS"/>
    <property type="match status" value="1"/>
</dbReference>
<evidence type="ECO:0000256" key="6">
    <source>
        <dbReference type="ARBA" id="ARBA00017032"/>
    </source>
</evidence>
<dbReference type="GO" id="GO:0005524">
    <property type="term" value="F:ATP binding"/>
    <property type="evidence" value="ECO:0007669"/>
    <property type="project" value="UniProtKB-KW"/>
</dbReference>
<evidence type="ECO:0000259" key="21">
    <source>
        <dbReference type="PROSITE" id="PS51483"/>
    </source>
</evidence>
<name>A0A381TTA5_9ZZZZ</name>
<keyword evidence="9" id="KW-0436">Ligase</keyword>
<comment type="similarity">
    <text evidence="3">Belongs to the phenylalanyl-tRNA synthetase beta subunit family. Type 1 subfamily.</text>
</comment>
<dbReference type="SUPFAM" id="SSF55681">
    <property type="entry name" value="Class II aaRS and biotin synthetases"/>
    <property type="match status" value="1"/>
</dbReference>
<dbReference type="InterPro" id="IPR020825">
    <property type="entry name" value="Phe-tRNA_synthase-like_B3/B4"/>
</dbReference>
<keyword evidence="11" id="KW-0547">Nucleotide-binding</keyword>
<dbReference type="PROSITE" id="PS50886">
    <property type="entry name" value="TRBD"/>
    <property type="match status" value="1"/>
</dbReference>
<organism evidence="22">
    <name type="scientific">marine metagenome</name>
    <dbReference type="NCBI Taxonomy" id="408172"/>
    <lineage>
        <taxon>unclassified sequences</taxon>
        <taxon>metagenomes</taxon>
        <taxon>ecological metagenomes</taxon>
    </lineage>
</organism>
<dbReference type="SUPFAM" id="SSF56037">
    <property type="entry name" value="PheT/TilS domain"/>
    <property type="match status" value="1"/>
</dbReference>
<feature type="domain" description="TRNA-binding" evidence="19">
    <location>
        <begin position="39"/>
        <end position="148"/>
    </location>
</feature>
<protein>
    <recommendedName>
        <fullName evidence="6">Phenylalanine--tRNA ligase beta subunit</fullName>
        <ecNumber evidence="5">6.1.1.20</ecNumber>
    </recommendedName>
    <alternativeName>
        <fullName evidence="17">Phenylalanyl-tRNA synthetase beta subunit</fullName>
    </alternativeName>
</protein>
<dbReference type="Gene3D" id="3.30.56.10">
    <property type="match status" value="2"/>
</dbReference>
<dbReference type="SUPFAM" id="SSF46955">
    <property type="entry name" value="Putative DNA-binding domain"/>
    <property type="match status" value="1"/>
</dbReference>
<evidence type="ECO:0000256" key="5">
    <source>
        <dbReference type="ARBA" id="ARBA00012814"/>
    </source>
</evidence>
<dbReference type="Pfam" id="PF03147">
    <property type="entry name" value="FDX-ACB"/>
    <property type="match status" value="1"/>
</dbReference>
<dbReference type="InterPro" id="IPR033714">
    <property type="entry name" value="tRNA_bind_bactPheRS"/>
</dbReference>
<dbReference type="InterPro" id="IPR036690">
    <property type="entry name" value="Fdx_antiC-bd_sf"/>
</dbReference>
<dbReference type="SMART" id="SM00874">
    <property type="entry name" value="B5"/>
    <property type="match status" value="1"/>
</dbReference>
<dbReference type="InterPro" id="IPR004532">
    <property type="entry name" value="Phe-tRNA-ligase_IIc_bsu_bact"/>
</dbReference>
<evidence type="ECO:0000256" key="3">
    <source>
        <dbReference type="ARBA" id="ARBA00008653"/>
    </source>
</evidence>
<dbReference type="CDD" id="cd00769">
    <property type="entry name" value="PheRS_beta_core"/>
    <property type="match status" value="1"/>
</dbReference>